<dbReference type="Proteomes" id="UP000887565">
    <property type="component" value="Unplaced"/>
</dbReference>
<organism evidence="1 2">
    <name type="scientific">Romanomermis culicivorax</name>
    <name type="common">Nematode worm</name>
    <dbReference type="NCBI Taxonomy" id="13658"/>
    <lineage>
        <taxon>Eukaryota</taxon>
        <taxon>Metazoa</taxon>
        <taxon>Ecdysozoa</taxon>
        <taxon>Nematoda</taxon>
        <taxon>Enoplea</taxon>
        <taxon>Dorylaimia</taxon>
        <taxon>Mermithida</taxon>
        <taxon>Mermithoidea</taxon>
        <taxon>Mermithidae</taxon>
        <taxon>Romanomermis</taxon>
    </lineage>
</organism>
<proteinExistence type="predicted"/>
<protein>
    <submittedName>
        <fullName evidence="2">Secreted protein</fullName>
    </submittedName>
</protein>
<reference evidence="2" key="1">
    <citation type="submission" date="2022-11" db="UniProtKB">
        <authorList>
            <consortium name="WormBaseParasite"/>
        </authorList>
    </citation>
    <scope>IDENTIFICATION</scope>
</reference>
<accession>A0A915KB59</accession>
<dbReference type="WBParaSite" id="nRc.2.0.1.t35942-RA">
    <property type="protein sequence ID" value="nRc.2.0.1.t35942-RA"/>
    <property type="gene ID" value="nRc.2.0.1.g35942"/>
</dbReference>
<keyword evidence="1" id="KW-1185">Reference proteome</keyword>
<evidence type="ECO:0000313" key="2">
    <source>
        <dbReference type="WBParaSite" id="nRc.2.0.1.t35942-RA"/>
    </source>
</evidence>
<sequence length="128" mass="13334">MVIVSMALSSTLPPDAAEFYFLILWRMHSYCIGCQTMGGNSLADVKPWVVVIVTWPASLSASCPNCSSMRSKASDGSKKPSLGGESAFSCEDMRGIASSDFSTPAVTFCCCCGLASADGGGQSGNEHC</sequence>
<evidence type="ECO:0000313" key="1">
    <source>
        <dbReference type="Proteomes" id="UP000887565"/>
    </source>
</evidence>
<name>A0A915KB59_ROMCU</name>
<dbReference type="AlphaFoldDB" id="A0A915KB59"/>